<organism evidence="3 4">
    <name type="scientific">Candidatus Rhodobacter oscarellae</name>
    <dbReference type="NCBI Taxonomy" id="1675527"/>
    <lineage>
        <taxon>Bacteria</taxon>
        <taxon>Pseudomonadati</taxon>
        <taxon>Pseudomonadota</taxon>
        <taxon>Alphaproteobacteria</taxon>
        <taxon>Rhodobacterales</taxon>
        <taxon>Rhodobacter group</taxon>
        <taxon>Rhodobacter</taxon>
    </lineage>
</organism>
<evidence type="ECO:0000259" key="2">
    <source>
        <dbReference type="Pfam" id="PF12680"/>
    </source>
</evidence>
<comment type="caution">
    <text evidence="3">The sequence shown here is derived from an EMBL/GenBank/DDBJ whole genome shotgun (WGS) entry which is preliminary data.</text>
</comment>
<dbReference type="Gene3D" id="3.10.450.50">
    <property type="match status" value="1"/>
</dbReference>
<reference evidence="3 4" key="1">
    <citation type="submission" date="2015-06" db="EMBL/GenBank/DDBJ databases">
        <title>Draft genome sequence of an Alphaproteobacteria species associated to the Mediterranean sponge Oscarella lobularis.</title>
        <authorList>
            <person name="Jourda C."/>
            <person name="Santini S."/>
            <person name="Claverie J.-M."/>
        </authorList>
    </citation>
    <scope>NUCLEOTIDE SEQUENCE [LARGE SCALE GENOMIC DNA]</scope>
    <source>
        <strain evidence="3">IGS</strain>
    </source>
</reference>
<evidence type="ECO:0000256" key="1">
    <source>
        <dbReference type="SAM" id="SignalP"/>
    </source>
</evidence>
<keyword evidence="1" id="KW-0732">Signal</keyword>
<proteinExistence type="predicted"/>
<feature type="domain" description="SnoaL-like" evidence="2">
    <location>
        <begin position="45"/>
        <end position="142"/>
    </location>
</feature>
<dbReference type="EMBL" id="LFTY01000002">
    <property type="protein sequence ID" value="KMW58771.1"/>
    <property type="molecule type" value="Genomic_DNA"/>
</dbReference>
<dbReference type="Pfam" id="PF12680">
    <property type="entry name" value="SnoaL_2"/>
    <property type="match status" value="1"/>
</dbReference>
<dbReference type="InterPro" id="IPR037401">
    <property type="entry name" value="SnoaL-like"/>
</dbReference>
<dbReference type="InterPro" id="IPR032710">
    <property type="entry name" value="NTF2-like_dom_sf"/>
</dbReference>
<dbReference type="SUPFAM" id="SSF54427">
    <property type="entry name" value="NTF2-like"/>
    <property type="match status" value="1"/>
</dbReference>
<sequence>MPRMTRRIALLAGLALGAATMASAADTDAALTAFIEANNRYAPPNADPSAVAATYAGNAVVAHPMAELPGGPVHGADAILAMLKEIHGRYDTLEHVEARRLVSGDRAVWEGWVAATIRNDGPAFRIPFVLSLTFDADGRVTEQFTYVRPEQVREARQ</sequence>
<feature type="chain" id="PRO_5005318447" description="SnoaL-like domain-containing protein" evidence="1">
    <location>
        <begin position="25"/>
        <end position="157"/>
    </location>
</feature>
<name>A0A0J9E7R8_9RHOB</name>
<keyword evidence="4" id="KW-1185">Reference proteome</keyword>
<dbReference type="OrthoDB" id="459617at2"/>
<gene>
    <name evidence="3" type="ORF">AIOL_003751</name>
</gene>
<accession>A0A0J9E7R8</accession>
<feature type="signal peptide" evidence="1">
    <location>
        <begin position="1"/>
        <end position="24"/>
    </location>
</feature>
<dbReference type="RefSeq" id="WP_082152679.1">
    <property type="nucleotide sequence ID" value="NZ_LFTY01000002.1"/>
</dbReference>
<dbReference type="PATRIC" id="fig|1675527.3.peg.3931"/>
<evidence type="ECO:0000313" key="4">
    <source>
        <dbReference type="Proteomes" id="UP000037178"/>
    </source>
</evidence>
<protein>
    <recommendedName>
        <fullName evidence="2">SnoaL-like domain-containing protein</fullName>
    </recommendedName>
</protein>
<dbReference type="AlphaFoldDB" id="A0A0J9E7R8"/>
<evidence type="ECO:0000313" key="3">
    <source>
        <dbReference type="EMBL" id="KMW58771.1"/>
    </source>
</evidence>
<dbReference type="Proteomes" id="UP000037178">
    <property type="component" value="Unassembled WGS sequence"/>
</dbReference>